<dbReference type="EMBL" id="AHMU02000077">
    <property type="protein sequence ID" value="EMN20027.1"/>
    <property type="molecule type" value="Genomic_DNA"/>
</dbReference>
<organism evidence="1 2">
    <name type="scientific">Leptospira santarosai serovar Arenal str. MAVJ 401</name>
    <dbReference type="NCBI Taxonomy" id="1049976"/>
    <lineage>
        <taxon>Bacteria</taxon>
        <taxon>Pseudomonadati</taxon>
        <taxon>Spirochaetota</taxon>
        <taxon>Spirochaetia</taxon>
        <taxon>Leptospirales</taxon>
        <taxon>Leptospiraceae</taxon>
        <taxon>Leptospira</taxon>
    </lineage>
</organism>
<evidence type="ECO:0000313" key="2">
    <source>
        <dbReference type="Proteomes" id="UP000012106"/>
    </source>
</evidence>
<dbReference type="AlphaFoldDB" id="M6JX40"/>
<protein>
    <submittedName>
        <fullName evidence="1">Uncharacterized protein</fullName>
    </submittedName>
</protein>
<comment type="caution">
    <text evidence="1">The sequence shown here is derived from an EMBL/GenBank/DDBJ whole genome shotgun (WGS) entry which is preliminary data.</text>
</comment>
<gene>
    <name evidence="1" type="ORF">LEP1GSC063_2231</name>
</gene>
<sequence>MVVKRRFYAEEIRFPQSLSLNLKSKTYRHLLLLLLDRTRVKIKNPVDFQRGLNSISFERE</sequence>
<accession>M6JX40</accession>
<dbReference type="Proteomes" id="UP000012106">
    <property type="component" value="Unassembled WGS sequence"/>
</dbReference>
<evidence type="ECO:0000313" key="1">
    <source>
        <dbReference type="EMBL" id="EMN20027.1"/>
    </source>
</evidence>
<name>M6JX40_9LEPT</name>
<proteinExistence type="predicted"/>
<reference evidence="1 2" key="1">
    <citation type="submission" date="2013-01" db="EMBL/GenBank/DDBJ databases">
        <authorList>
            <person name="Harkins D.M."/>
            <person name="Durkin A.S."/>
            <person name="Brinkac L.M."/>
            <person name="Haft D.H."/>
            <person name="Selengut J.D."/>
            <person name="Sanka R."/>
            <person name="DePew J."/>
            <person name="Purushe J."/>
            <person name="Hartskeerl R.A."/>
            <person name="Ahmed A."/>
            <person name="van der Linden H."/>
            <person name="Goris M.G.A."/>
            <person name="Vinetz J.M."/>
            <person name="Sutton G.G."/>
            <person name="Nierman W.C."/>
            <person name="Fouts D.E."/>
        </authorList>
    </citation>
    <scope>NUCLEOTIDE SEQUENCE [LARGE SCALE GENOMIC DNA]</scope>
    <source>
        <strain evidence="1 2">MAVJ 401</strain>
    </source>
</reference>